<dbReference type="Gene3D" id="3.40.50.300">
    <property type="entry name" value="P-loop containing nucleotide triphosphate hydrolases"/>
    <property type="match status" value="1"/>
</dbReference>
<dbReference type="GO" id="GO:0000400">
    <property type="term" value="F:four-way junction DNA binding"/>
    <property type="evidence" value="ECO:0007669"/>
    <property type="project" value="TreeGrafter"/>
</dbReference>
<dbReference type="InterPro" id="IPR051988">
    <property type="entry name" value="HRR_RAD51_Paralog"/>
</dbReference>
<dbReference type="EMBL" id="KF900651">
    <property type="protein sequence ID" value="AIF02461.1"/>
    <property type="molecule type" value="Genomic_DNA"/>
</dbReference>
<dbReference type="GO" id="GO:0005815">
    <property type="term" value="C:microtubule organizing center"/>
    <property type="evidence" value="ECO:0007669"/>
    <property type="project" value="TreeGrafter"/>
</dbReference>
<organism evidence="2">
    <name type="scientific">uncultured marine group II/III euryarchaeote KM3_157_C11</name>
    <dbReference type="NCBI Taxonomy" id="1457903"/>
    <lineage>
        <taxon>Archaea</taxon>
        <taxon>Methanobacteriati</taxon>
        <taxon>Methanobacteriota</taxon>
        <taxon>environmental samples</taxon>
    </lineage>
</organism>
<reference evidence="2" key="1">
    <citation type="journal article" date="2014" name="Genome Biol. Evol.">
        <title>Pangenome evidence for extensive interdomain horizontal transfer affecting lineage core and shell genes in uncultured planktonic thaumarchaeota and euryarchaeota.</title>
        <authorList>
            <person name="Deschamps P."/>
            <person name="Zivanovic Y."/>
            <person name="Moreira D."/>
            <person name="Rodriguez-Valera F."/>
            <person name="Lopez-Garcia P."/>
        </authorList>
    </citation>
    <scope>NUCLEOTIDE SEQUENCE</scope>
</reference>
<dbReference type="PROSITE" id="PS50162">
    <property type="entry name" value="RECA_2"/>
    <property type="match status" value="1"/>
</dbReference>
<feature type="domain" description="RecA family profile 1" evidence="1">
    <location>
        <begin position="18"/>
        <end position="170"/>
    </location>
</feature>
<dbReference type="PANTHER" id="PTHR46457">
    <property type="entry name" value="DNA REPAIR PROTEIN RAD51 HOMOLOG 4"/>
    <property type="match status" value="1"/>
</dbReference>
<dbReference type="SMART" id="SM00382">
    <property type="entry name" value="AAA"/>
    <property type="match status" value="1"/>
</dbReference>
<sequence length="229" mass="24401">MAACRRSLHNCASGCPNMLARLPTGCPSLDELLGGGVEAGALTLAYGEPGSGKTSFALQLSREVLAAGGESVLFIDTEGLSAERLEQVCGGESPDGLSIAAPLDQAELLDLLKALKELPALLVIDTVNAHARLEYALDKEKCEQAFTRMVIDLHNLATEQGLPVLLTGQIYERDGEVGPYYGKSLVHMAKTLLHLEKAHAPGLRHARLRKHRSLPEGVADFLLTGNGLE</sequence>
<dbReference type="AlphaFoldDB" id="A0A075GEL4"/>
<evidence type="ECO:0000313" key="2">
    <source>
        <dbReference type="EMBL" id="AIF02461.1"/>
    </source>
</evidence>
<dbReference type="InterPro" id="IPR013632">
    <property type="entry name" value="Rad51_C"/>
</dbReference>
<dbReference type="PANTHER" id="PTHR46457:SF1">
    <property type="entry name" value="DNA REPAIR PROTEIN RAD51 HOMOLOG 4"/>
    <property type="match status" value="1"/>
</dbReference>
<dbReference type="InterPro" id="IPR027417">
    <property type="entry name" value="P-loop_NTPase"/>
</dbReference>
<dbReference type="GO" id="GO:0000723">
    <property type="term" value="P:telomere maintenance"/>
    <property type="evidence" value="ECO:0007669"/>
    <property type="project" value="TreeGrafter"/>
</dbReference>
<gene>
    <name evidence="2" type="primary">radB</name>
</gene>
<dbReference type="GO" id="GO:0005524">
    <property type="term" value="F:ATP binding"/>
    <property type="evidence" value="ECO:0007669"/>
    <property type="project" value="InterPro"/>
</dbReference>
<dbReference type="InterPro" id="IPR020588">
    <property type="entry name" value="RecA_ATP-bd"/>
</dbReference>
<dbReference type="GO" id="GO:0140664">
    <property type="term" value="F:ATP-dependent DNA damage sensor activity"/>
    <property type="evidence" value="ECO:0007669"/>
    <property type="project" value="InterPro"/>
</dbReference>
<dbReference type="InterPro" id="IPR003593">
    <property type="entry name" value="AAA+_ATPase"/>
</dbReference>
<dbReference type="GO" id="GO:0000724">
    <property type="term" value="P:double-strand break repair via homologous recombination"/>
    <property type="evidence" value="ECO:0007669"/>
    <property type="project" value="TreeGrafter"/>
</dbReference>
<dbReference type="GO" id="GO:0003697">
    <property type="term" value="F:single-stranded DNA binding"/>
    <property type="evidence" value="ECO:0007669"/>
    <property type="project" value="TreeGrafter"/>
</dbReference>
<dbReference type="Pfam" id="PF08423">
    <property type="entry name" value="Rad51"/>
    <property type="match status" value="1"/>
</dbReference>
<proteinExistence type="predicted"/>
<accession>A0A075GEL4</accession>
<name>A0A075GEL4_9EURY</name>
<dbReference type="SUPFAM" id="SSF52540">
    <property type="entry name" value="P-loop containing nucleoside triphosphate hydrolases"/>
    <property type="match status" value="1"/>
</dbReference>
<evidence type="ECO:0000259" key="1">
    <source>
        <dbReference type="PROSITE" id="PS50162"/>
    </source>
</evidence>
<dbReference type="GO" id="GO:0005657">
    <property type="term" value="C:replication fork"/>
    <property type="evidence" value="ECO:0007669"/>
    <property type="project" value="TreeGrafter"/>
</dbReference>
<protein>
    <submittedName>
        <fullName evidence="2">DNA repair and recombination protein (RadB)</fullName>
    </submittedName>
</protein>
<dbReference type="GO" id="GO:0042148">
    <property type="term" value="P:DNA strand invasion"/>
    <property type="evidence" value="ECO:0007669"/>
    <property type="project" value="TreeGrafter"/>
</dbReference>